<proteinExistence type="predicted"/>
<keyword evidence="3" id="KW-1185">Reference proteome</keyword>
<evidence type="ECO:0000313" key="3">
    <source>
        <dbReference type="Proteomes" id="UP001279642"/>
    </source>
</evidence>
<name>A0ABU5ED69_9PROT</name>
<dbReference type="Proteomes" id="UP001279642">
    <property type="component" value="Unassembled WGS sequence"/>
</dbReference>
<dbReference type="PANTHER" id="PTHR11102:SF160">
    <property type="entry name" value="ERAD-ASSOCIATED E3 UBIQUITIN-PROTEIN LIGASE COMPONENT HRD3"/>
    <property type="match status" value="1"/>
</dbReference>
<evidence type="ECO:0000313" key="2">
    <source>
        <dbReference type="EMBL" id="MDY0884168.1"/>
    </source>
</evidence>
<dbReference type="Gene3D" id="1.25.40.10">
    <property type="entry name" value="Tetratricopeptide repeat domain"/>
    <property type="match status" value="1"/>
</dbReference>
<dbReference type="PANTHER" id="PTHR11102">
    <property type="entry name" value="SEL-1-LIKE PROTEIN"/>
    <property type="match status" value="1"/>
</dbReference>
<dbReference type="SMART" id="SM00671">
    <property type="entry name" value="SEL1"/>
    <property type="match status" value="3"/>
</dbReference>
<dbReference type="RefSeq" id="WP_320509239.1">
    <property type="nucleotide sequence ID" value="NZ_JAXCLW010000004.1"/>
</dbReference>
<dbReference type="InterPro" id="IPR050767">
    <property type="entry name" value="Sel1_AlgK"/>
</dbReference>
<dbReference type="EMBL" id="JAXCLW010000004">
    <property type="protein sequence ID" value="MDY0884168.1"/>
    <property type="molecule type" value="Genomic_DNA"/>
</dbReference>
<accession>A0ABU5ED69</accession>
<feature type="chain" id="PRO_5046786649" evidence="1">
    <location>
        <begin position="30"/>
        <end position="200"/>
    </location>
</feature>
<dbReference type="Pfam" id="PF08238">
    <property type="entry name" value="Sel1"/>
    <property type="match status" value="3"/>
</dbReference>
<evidence type="ECO:0000256" key="1">
    <source>
        <dbReference type="SAM" id="SignalP"/>
    </source>
</evidence>
<dbReference type="SUPFAM" id="SSF81901">
    <property type="entry name" value="HCP-like"/>
    <property type="match status" value="1"/>
</dbReference>
<sequence length="200" mass="21397">MAAYRKLRLTAAALIIGALSSNLPEPVAADGNAGFEAFERGDYATALKEFQPLADQGLPAAQAALGQMYLQGMGVAQDYAMAAKWLTPAATNGIAAAQVQLATLYMLGMGVPKDEAQAAYWTKRAADHGVRRSQVDLAAMYYQGVGLPRDLVQAYLYAELAARQGDEEAIAIRSVLQPQLPAAQIKQIEAEADIWKPSQQ</sequence>
<gene>
    <name evidence="2" type="ORF">SMD27_15080</name>
</gene>
<comment type="caution">
    <text evidence="2">The sequence shown here is derived from an EMBL/GenBank/DDBJ whole genome shotgun (WGS) entry which is preliminary data.</text>
</comment>
<keyword evidence="1" id="KW-0732">Signal</keyword>
<dbReference type="InterPro" id="IPR006597">
    <property type="entry name" value="Sel1-like"/>
</dbReference>
<reference evidence="2 3" key="1">
    <citation type="journal article" date="2016" name="Antonie Van Leeuwenhoek">
        <title>Dongia soli sp. nov., isolated from soil from Dokdo, Korea.</title>
        <authorList>
            <person name="Kim D.U."/>
            <person name="Lee H."/>
            <person name="Kim H."/>
            <person name="Kim S.G."/>
            <person name="Ka J.O."/>
        </authorList>
    </citation>
    <scope>NUCLEOTIDE SEQUENCE [LARGE SCALE GENOMIC DNA]</scope>
    <source>
        <strain evidence="2 3">D78</strain>
    </source>
</reference>
<organism evidence="2 3">
    <name type="scientific">Dongia soli</name>
    <dbReference type="NCBI Taxonomy" id="600628"/>
    <lineage>
        <taxon>Bacteria</taxon>
        <taxon>Pseudomonadati</taxon>
        <taxon>Pseudomonadota</taxon>
        <taxon>Alphaproteobacteria</taxon>
        <taxon>Rhodospirillales</taxon>
        <taxon>Dongiaceae</taxon>
        <taxon>Dongia</taxon>
    </lineage>
</organism>
<dbReference type="InterPro" id="IPR011990">
    <property type="entry name" value="TPR-like_helical_dom_sf"/>
</dbReference>
<protein>
    <submittedName>
        <fullName evidence="2">Tetratricopeptide repeat protein</fullName>
    </submittedName>
</protein>
<feature type="signal peptide" evidence="1">
    <location>
        <begin position="1"/>
        <end position="29"/>
    </location>
</feature>